<dbReference type="GO" id="GO:0004364">
    <property type="term" value="F:glutathione transferase activity"/>
    <property type="evidence" value="ECO:0007669"/>
    <property type="project" value="UniProtKB-EC"/>
</dbReference>
<dbReference type="Pfam" id="PF02798">
    <property type="entry name" value="GST_N"/>
    <property type="match status" value="1"/>
</dbReference>
<evidence type="ECO:0000259" key="7">
    <source>
        <dbReference type="PROSITE" id="PS50405"/>
    </source>
</evidence>
<dbReference type="InterPro" id="IPR036249">
    <property type="entry name" value="Thioredoxin-like_sf"/>
</dbReference>
<feature type="domain" description="GST C-terminal" evidence="7">
    <location>
        <begin position="111"/>
        <end position="250"/>
    </location>
</feature>
<protein>
    <recommendedName>
        <fullName evidence="2">glutathione transferase</fullName>
        <ecNumber evidence="2">2.5.1.18</ecNumber>
    </recommendedName>
</protein>
<evidence type="ECO:0000256" key="2">
    <source>
        <dbReference type="ARBA" id="ARBA00012452"/>
    </source>
</evidence>
<dbReference type="SUPFAM" id="SSF47616">
    <property type="entry name" value="GST C-terminal domain-like"/>
    <property type="match status" value="1"/>
</dbReference>
<reference evidence="8" key="1">
    <citation type="submission" date="2018-01" db="EMBL/GenBank/DDBJ databases">
        <authorList>
            <person name="Mao J.F."/>
        </authorList>
    </citation>
    <scope>NUCLEOTIDE SEQUENCE</scope>
    <source>
        <strain evidence="8">Huo1</strain>
        <tissue evidence="8">Leaf</tissue>
    </source>
</reference>
<dbReference type="EMBL" id="PNBA02000020">
    <property type="protein sequence ID" value="KAG6389365.1"/>
    <property type="molecule type" value="Genomic_DNA"/>
</dbReference>
<proteinExistence type="inferred from homology"/>
<accession>A0A8X8W789</accession>
<dbReference type="AlphaFoldDB" id="A0A8X8W789"/>
<dbReference type="SUPFAM" id="SSF52833">
    <property type="entry name" value="Thioredoxin-like"/>
    <property type="match status" value="1"/>
</dbReference>
<dbReference type="InterPro" id="IPR007120">
    <property type="entry name" value="DNA-dir_RNAP_su2_dom"/>
</dbReference>
<keyword evidence="4" id="KW-0808">Transferase</keyword>
<evidence type="ECO:0000256" key="3">
    <source>
        <dbReference type="ARBA" id="ARBA00022575"/>
    </source>
</evidence>
<evidence type="ECO:0000256" key="5">
    <source>
        <dbReference type="ARBA" id="ARBA00047960"/>
    </source>
</evidence>
<comment type="catalytic activity">
    <reaction evidence="5">
        <text>RX + glutathione = an S-substituted glutathione + a halide anion + H(+)</text>
        <dbReference type="Rhea" id="RHEA:16437"/>
        <dbReference type="ChEBI" id="CHEBI:15378"/>
        <dbReference type="ChEBI" id="CHEBI:16042"/>
        <dbReference type="ChEBI" id="CHEBI:17792"/>
        <dbReference type="ChEBI" id="CHEBI:57925"/>
        <dbReference type="ChEBI" id="CHEBI:90779"/>
        <dbReference type="EC" id="2.5.1.18"/>
    </reaction>
</comment>
<dbReference type="EC" id="2.5.1.18" evidence="2"/>
<dbReference type="PROSITE" id="PS50405">
    <property type="entry name" value="GST_CTER"/>
    <property type="match status" value="1"/>
</dbReference>
<dbReference type="GO" id="GO:0003677">
    <property type="term" value="F:DNA binding"/>
    <property type="evidence" value="ECO:0007669"/>
    <property type="project" value="InterPro"/>
</dbReference>
<feature type="domain" description="GST N-terminal" evidence="6">
    <location>
        <begin position="1"/>
        <end position="82"/>
    </location>
</feature>
<dbReference type="InterPro" id="IPR004045">
    <property type="entry name" value="Glutathione_S-Trfase_N"/>
</dbReference>
<dbReference type="InterPro" id="IPR010987">
    <property type="entry name" value="Glutathione-S-Trfase_C-like"/>
</dbReference>
<dbReference type="CDD" id="cd03050">
    <property type="entry name" value="GST_N_Theta"/>
    <property type="match status" value="1"/>
</dbReference>
<keyword evidence="9" id="KW-1185">Reference proteome</keyword>
<evidence type="ECO:0000259" key="6">
    <source>
        <dbReference type="PROSITE" id="PS50404"/>
    </source>
</evidence>
<reference evidence="8" key="2">
    <citation type="submission" date="2020-08" db="EMBL/GenBank/DDBJ databases">
        <title>Plant Genome Project.</title>
        <authorList>
            <person name="Zhang R.-G."/>
        </authorList>
    </citation>
    <scope>NUCLEOTIDE SEQUENCE</scope>
    <source>
        <strain evidence="8">Huo1</strain>
        <tissue evidence="8">Leaf</tissue>
    </source>
</reference>
<gene>
    <name evidence="8" type="ORF">SASPL_150833</name>
</gene>
<dbReference type="Pfam" id="PF04560">
    <property type="entry name" value="RNA_pol_Rpb2_7"/>
    <property type="match status" value="1"/>
</dbReference>
<evidence type="ECO:0000313" key="8">
    <source>
        <dbReference type="EMBL" id="KAG6389365.1"/>
    </source>
</evidence>
<dbReference type="SUPFAM" id="SSF64484">
    <property type="entry name" value="beta and beta-prime subunits of DNA dependent RNA-polymerase"/>
    <property type="match status" value="1"/>
</dbReference>
<evidence type="ECO:0000256" key="1">
    <source>
        <dbReference type="ARBA" id="ARBA00009899"/>
    </source>
</evidence>
<dbReference type="Gene3D" id="1.20.1050.10">
    <property type="match status" value="1"/>
</dbReference>
<dbReference type="Pfam" id="PF13410">
    <property type="entry name" value="GST_C_2"/>
    <property type="match status" value="1"/>
</dbReference>
<dbReference type="PANTHER" id="PTHR44750">
    <property type="entry name" value="GLUTATHIONE S-TRANSFERASE T1-RELATED"/>
    <property type="match status" value="1"/>
</dbReference>
<dbReference type="Gene3D" id="3.40.30.10">
    <property type="entry name" value="Glutaredoxin"/>
    <property type="match status" value="1"/>
</dbReference>
<evidence type="ECO:0000256" key="4">
    <source>
        <dbReference type="ARBA" id="ARBA00022679"/>
    </source>
</evidence>
<name>A0A8X8W789_SALSN</name>
<dbReference type="InterPro" id="IPR007641">
    <property type="entry name" value="RNA_pol_Rpb2_7"/>
</dbReference>
<comment type="caution">
    <text evidence="8">The sequence shown here is derived from an EMBL/GenBank/DDBJ whole genome shotgun (WGS) entry which is preliminary data.</text>
</comment>
<dbReference type="GO" id="GO:0006351">
    <property type="term" value="P:DNA-templated transcription"/>
    <property type="evidence" value="ECO:0007669"/>
    <property type="project" value="InterPro"/>
</dbReference>
<dbReference type="FunFam" id="1.20.1050.10:FF:000039">
    <property type="entry name" value="Glutathione S-transferase theta-1"/>
    <property type="match status" value="1"/>
</dbReference>
<dbReference type="GO" id="GO:0003899">
    <property type="term" value="F:DNA-directed RNA polymerase activity"/>
    <property type="evidence" value="ECO:0007669"/>
    <property type="project" value="InterPro"/>
</dbReference>
<dbReference type="Pfam" id="PF00562">
    <property type="entry name" value="RNA_pol_Rpb2_6"/>
    <property type="match status" value="1"/>
</dbReference>
<dbReference type="InterPro" id="IPR043377">
    <property type="entry name" value="GSTT1/2/3"/>
</dbReference>
<dbReference type="Gene3D" id="3.90.1800.10">
    <property type="entry name" value="RNA polymerase alpha subunit dimerisation domain"/>
    <property type="match status" value="1"/>
</dbReference>
<dbReference type="InterPro" id="IPR036282">
    <property type="entry name" value="Glutathione-S-Trfase_C_sf"/>
</dbReference>
<dbReference type="Proteomes" id="UP000298416">
    <property type="component" value="Unassembled WGS sequence"/>
</dbReference>
<organism evidence="8">
    <name type="scientific">Salvia splendens</name>
    <name type="common">Scarlet sage</name>
    <dbReference type="NCBI Taxonomy" id="180675"/>
    <lineage>
        <taxon>Eukaryota</taxon>
        <taxon>Viridiplantae</taxon>
        <taxon>Streptophyta</taxon>
        <taxon>Embryophyta</taxon>
        <taxon>Tracheophyta</taxon>
        <taxon>Spermatophyta</taxon>
        <taxon>Magnoliopsida</taxon>
        <taxon>eudicotyledons</taxon>
        <taxon>Gunneridae</taxon>
        <taxon>Pentapetalae</taxon>
        <taxon>asterids</taxon>
        <taxon>lamiids</taxon>
        <taxon>Lamiales</taxon>
        <taxon>Lamiaceae</taxon>
        <taxon>Nepetoideae</taxon>
        <taxon>Mentheae</taxon>
        <taxon>Salviinae</taxon>
        <taxon>Salvia</taxon>
        <taxon>Salvia subgen. Calosphace</taxon>
        <taxon>core Calosphace</taxon>
    </lineage>
</organism>
<comment type="similarity">
    <text evidence="1">Belongs to the GST superfamily. Theta family.</text>
</comment>
<dbReference type="InterPro" id="IPR040075">
    <property type="entry name" value="GST_N_Theta"/>
</dbReference>
<dbReference type="PROSITE" id="PS50404">
    <property type="entry name" value="GST_NTER"/>
    <property type="match status" value="1"/>
</dbReference>
<dbReference type="PANTHER" id="PTHR44750:SF1">
    <property type="entry name" value="GLUTATHIONE S-TRANSFERASE T1-RELATED"/>
    <property type="match status" value="1"/>
</dbReference>
<sequence length="402" mass="45131">MELKVYCDRMSQPSRAILIFCKENNAEFEEVTVEIGKGQHRTPEFAEVNPMKQVPAVIHGDFKLFESHAILIYLASTIPGVADHWYVLLLCLHPFSFSEFPFQDQLMYPADVRERAKVHSVLDWHHTNLRRGSVGYLLNTVFAVAFGIPGDPKAAAEGEKLLSASLARIESFWLQGGPFLLGNSKPTIADLALACEVTQLEVADEKDQDRILKPHTKIVKWIEVVKSATAPHFEEIHAAIRSAREPLKKLKAQAGKSRIFDGRTGSPFEQPVIIGKPYILKLIHQVDDKIHGRSSGHYALVTQQPLRGRAKQGGQRVGEMEVWALEGFGVAHILQEMLTYKSDHIRARQEVLGTTITGGTIPNPEDAPESFRLLVRELRSLALELNHFLVSEKNFQINRKEA</sequence>
<keyword evidence="3" id="KW-0216">Detoxification</keyword>
<evidence type="ECO:0000313" key="9">
    <source>
        <dbReference type="Proteomes" id="UP000298416"/>
    </source>
</evidence>
<dbReference type="GO" id="GO:0009407">
    <property type="term" value="P:toxin catabolic process"/>
    <property type="evidence" value="ECO:0007669"/>
    <property type="project" value="UniProtKB-ARBA"/>
</dbReference>